<comment type="caution">
    <text evidence="2">The sequence shown here is derived from an EMBL/GenBank/DDBJ whole genome shotgun (WGS) entry which is preliminary data.</text>
</comment>
<evidence type="ECO:0000313" key="2">
    <source>
        <dbReference type="EMBL" id="MDU8885867.1"/>
    </source>
</evidence>
<sequence length="159" mass="17586">MDKKISFLIILILSSIPSLVGPIANIGQWSGSNSPYLSQILTGFPTLLFGTWIGYKFIFLIGINKNVRSKSSSVMKSLTIFLFTFLACLASWSICQEILLVLQKAFGMIEAINCGWFDGIIGLPLLMIYSFVPCLIAAFLNGVISFIVFKRPKANHNNI</sequence>
<keyword evidence="1" id="KW-1133">Transmembrane helix</keyword>
<feature type="transmembrane region" description="Helical" evidence="1">
    <location>
        <begin position="36"/>
        <end position="62"/>
    </location>
</feature>
<evidence type="ECO:0008006" key="4">
    <source>
        <dbReference type="Google" id="ProtNLM"/>
    </source>
</evidence>
<feature type="transmembrane region" description="Helical" evidence="1">
    <location>
        <begin position="74"/>
        <end position="94"/>
    </location>
</feature>
<name>A0ABU3U6B5_9FLAO</name>
<dbReference type="RefSeq" id="WP_316661788.1">
    <property type="nucleotide sequence ID" value="NZ_JAWHTF010000002.1"/>
</dbReference>
<dbReference type="Proteomes" id="UP001268651">
    <property type="component" value="Unassembled WGS sequence"/>
</dbReference>
<proteinExistence type="predicted"/>
<protein>
    <recommendedName>
        <fullName evidence="4">DUF2798 domain-containing protein</fullName>
    </recommendedName>
</protein>
<keyword evidence="1" id="KW-0812">Transmembrane</keyword>
<feature type="transmembrane region" description="Helical" evidence="1">
    <location>
        <begin position="126"/>
        <end position="149"/>
    </location>
</feature>
<keyword evidence="3" id="KW-1185">Reference proteome</keyword>
<keyword evidence="1" id="KW-0472">Membrane</keyword>
<reference evidence="2 3" key="1">
    <citation type="submission" date="2023-10" db="EMBL/GenBank/DDBJ databases">
        <title>Marimonas sp. nov. isolated from tidal mud flat.</title>
        <authorList>
            <person name="Jaincy N.J."/>
            <person name="Srinivasan S."/>
            <person name="Lee S.-S."/>
        </authorList>
    </citation>
    <scope>NUCLEOTIDE SEQUENCE [LARGE SCALE GENOMIC DNA]</scope>
    <source>
        <strain evidence="2 3">MJ-SS3</strain>
    </source>
</reference>
<dbReference type="EMBL" id="JAWHTF010000002">
    <property type="protein sequence ID" value="MDU8885867.1"/>
    <property type="molecule type" value="Genomic_DNA"/>
</dbReference>
<organism evidence="2 3">
    <name type="scientific">Gilvirhabdus luticola</name>
    <dbReference type="NCBI Taxonomy" id="3079858"/>
    <lineage>
        <taxon>Bacteria</taxon>
        <taxon>Pseudomonadati</taxon>
        <taxon>Bacteroidota</taxon>
        <taxon>Flavobacteriia</taxon>
        <taxon>Flavobacteriales</taxon>
        <taxon>Flavobacteriaceae</taxon>
        <taxon>Gilvirhabdus</taxon>
    </lineage>
</organism>
<gene>
    <name evidence="2" type="ORF">RXV94_06815</name>
</gene>
<evidence type="ECO:0000256" key="1">
    <source>
        <dbReference type="SAM" id="Phobius"/>
    </source>
</evidence>
<accession>A0ABU3U6B5</accession>
<evidence type="ECO:0000313" key="3">
    <source>
        <dbReference type="Proteomes" id="UP001268651"/>
    </source>
</evidence>